<dbReference type="EMBL" id="JAULSN010000003">
    <property type="protein sequence ID" value="KAK3376380.1"/>
    <property type="molecule type" value="Genomic_DNA"/>
</dbReference>
<keyword evidence="3" id="KW-1185">Reference proteome</keyword>
<reference evidence="2" key="2">
    <citation type="submission" date="2023-06" db="EMBL/GenBank/DDBJ databases">
        <authorList>
            <consortium name="Lawrence Berkeley National Laboratory"/>
            <person name="Haridas S."/>
            <person name="Hensen N."/>
            <person name="Bonometti L."/>
            <person name="Westerberg I."/>
            <person name="Brannstrom I.O."/>
            <person name="Guillou S."/>
            <person name="Cros-Aarteil S."/>
            <person name="Calhoun S."/>
            <person name="Kuo A."/>
            <person name="Mondo S."/>
            <person name="Pangilinan J."/>
            <person name="Riley R."/>
            <person name="Labutti K."/>
            <person name="Andreopoulos B."/>
            <person name="Lipzen A."/>
            <person name="Chen C."/>
            <person name="Yanf M."/>
            <person name="Daum C."/>
            <person name="Ng V."/>
            <person name="Clum A."/>
            <person name="Steindorff A."/>
            <person name="Ohm R."/>
            <person name="Martin F."/>
            <person name="Silar P."/>
            <person name="Natvig D."/>
            <person name="Lalanne C."/>
            <person name="Gautier V."/>
            <person name="Ament-Velasquez S.L."/>
            <person name="Kruys A."/>
            <person name="Hutchinson M.I."/>
            <person name="Powell A.J."/>
            <person name="Barry K."/>
            <person name="Miller A.N."/>
            <person name="Grigoriev I.V."/>
            <person name="Debuchy R."/>
            <person name="Gladieux P."/>
            <person name="Thoren M.H."/>
            <person name="Johannesson H."/>
        </authorList>
    </citation>
    <scope>NUCLEOTIDE SEQUENCE</scope>
    <source>
        <strain evidence="2">CBS 958.72</strain>
    </source>
</reference>
<protein>
    <recommendedName>
        <fullName evidence="4">Secreted protein</fullName>
    </recommendedName>
</protein>
<dbReference type="Proteomes" id="UP001287356">
    <property type="component" value="Unassembled WGS sequence"/>
</dbReference>
<feature type="chain" id="PRO_5042264263" description="Secreted protein" evidence="1">
    <location>
        <begin position="19"/>
        <end position="149"/>
    </location>
</feature>
<feature type="signal peptide" evidence="1">
    <location>
        <begin position="1"/>
        <end position="18"/>
    </location>
</feature>
<keyword evidence="1" id="KW-0732">Signal</keyword>
<evidence type="ECO:0000313" key="2">
    <source>
        <dbReference type="EMBL" id="KAK3376380.1"/>
    </source>
</evidence>
<comment type="caution">
    <text evidence="2">The sequence shown here is derived from an EMBL/GenBank/DDBJ whole genome shotgun (WGS) entry which is preliminary data.</text>
</comment>
<dbReference type="AlphaFoldDB" id="A0AAE0NAM2"/>
<proteinExistence type="predicted"/>
<gene>
    <name evidence="2" type="ORF">B0T24DRAFT_218619</name>
</gene>
<evidence type="ECO:0000313" key="3">
    <source>
        <dbReference type="Proteomes" id="UP001287356"/>
    </source>
</evidence>
<name>A0AAE0NAM2_9PEZI</name>
<organism evidence="2 3">
    <name type="scientific">Lasiosphaeria ovina</name>
    <dbReference type="NCBI Taxonomy" id="92902"/>
    <lineage>
        <taxon>Eukaryota</taxon>
        <taxon>Fungi</taxon>
        <taxon>Dikarya</taxon>
        <taxon>Ascomycota</taxon>
        <taxon>Pezizomycotina</taxon>
        <taxon>Sordariomycetes</taxon>
        <taxon>Sordariomycetidae</taxon>
        <taxon>Sordariales</taxon>
        <taxon>Lasiosphaeriaceae</taxon>
        <taxon>Lasiosphaeria</taxon>
    </lineage>
</organism>
<accession>A0AAE0NAM2</accession>
<evidence type="ECO:0000256" key="1">
    <source>
        <dbReference type="SAM" id="SignalP"/>
    </source>
</evidence>
<reference evidence="2" key="1">
    <citation type="journal article" date="2023" name="Mol. Phylogenet. Evol.">
        <title>Genome-scale phylogeny and comparative genomics of the fungal order Sordariales.</title>
        <authorList>
            <person name="Hensen N."/>
            <person name="Bonometti L."/>
            <person name="Westerberg I."/>
            <person name="Brannstrom I.O."/>
            <person name="Guillou S."/>
            <person name="Cros-Aarteil S."/>
            <person name="Calhoun S."/>
            <person name="Haridas S."/>
            <person name="Kuo A."/>
            <person name="Mondo S."/>
            <person name="Pangilinan J."/>
            <person name="Riley R."/>
            <person name="LaButti K."/>
            <person name="Andreopoulos B."/>
            <person name="Lipzen A."/>
            <person name="Chen C."/>
            <person name="Yan M."/>
            <person name="Daum C."/>
            <person name="Ng V."/>
            <person name="Clum A."/>
            <person name="Steindorff A."/>
            <person name="Ohm R.A."/>
            <person name="Martin F."/>
            <person name="Silar P."/>
            <person name="Natvig D.O."/>
            <person name="Lalanne C."/>
            <person name="Gautier V."/>
            <person name="Ament-Velasquez S.L."/>
            <person name="Kruys A."/>
            <person name="Hutchinson M.I."/>
            <person name="Powell A.J."/>
            <person name="Barry K."/>
            <person name="Miller A.N."/>
            <person name="Grigoriev I.V."/>
            <person name="Debuchy R."/>
            <person name="Gladieux P."/>
            <person name="Hiltunen Thoren M."/>
            <person name="Johannesson H."/>
        </authorList>
    </citation>
    <scope>NUCLEOTIDE SEQUENCE</scope>
    <source>
        <strain evidence="2">CBS 958.72</strain>
    </source>
</reference>
<sequence>MCGSIVLLVIWFIDLAEDSPSPAPVQANAGVRLEGLADATGIEFSCLFLCSVGCSAPVRRFPRLAILIAWLGRDPAQPRSVSHLLTNSKILVSLLPVAETSATARPREPRVLLHHFFLLLLAARPRARRVVARHACSSAPALRITQLRP</sequence>
<evidence type="ECO:0008006" key="4">
    <source>
        <dbReference type="Google" id="ProtNLM"/>
    </source>
</evidence>